<dbReference type="GO" id="GO:0003700">
    <property type="term" value="F:DNA-binding transcription factor activity"/>
    <property type="evidence" value="ECO:0007669"/>
    <property type="project" value="InterPro"/>
</dbReference>
<keyword evidence="4" id="KW-1185">Reference proteome</keyword>
<reference evidence="3" key="1">
    <citation type="submission" date="2021-01" db="EMBL/GenBank/DDBJ databases">
        <title>Whole genome shotgun sequence of Virgisporangium ochraceum NBRC 16418.</title>
        <authorList>
            <person name="Komaki H."/>
            <person name="Tamura T."/>
        </authorList>
    </citation>
    <scope>NUCLEOTIDE SEQUENCE</scope>
    <source>
        <strain evidence="3">NBRC 16418</strain>
    </source>
</reference>
<proteinExistence type="predicted"/>
<dbReference type="Pfam" id="PF13411">
    <property type="entry name" value="MerR_1"/>
    <property type="match status" value="1"/>
</dbReference>
<keyword evidence="1" id="KW-0238">DNA-binding</keyword>
<organism evidence="3 4">
    <name type="scientific">Virgisporangium ochraceum</name>
    <dbReference type="NCBI Taxonomy" id="65505"/>
    <lineage>
        <taxon>Bacteria</taxon>
        <taxon>Bacillati</taxon>
        <taxon>Actinomycetota</taxon>
        <taxon>Actinomycetes</taxon>
        <taxon>Micromonosporales</taxon>
        <taxon>Micromonosporaceae</taxon>
        <taxon>Virgisporangium</taxon>
    </lineage>
</organism>
<dbReference type="PANTHER" id="PTHR30204">
    <property type="entry name" value="REDOX-CYCLING DRUG-SENSING TRANSCRIPTIONAL ACTIVATOR SOXR"/>
    <property type="match status" value="1"/>
</dbReference>
<dbReference type="Gene3D" id="1.10.1660.10">
    <property type="match status" value="1"/>
</dbReference>
<dbReference type="PANTHER" id="PTHR30204:SF97">
    <property type="entry name" value="MERR FAMILY REGULATORY PROTEIN"/>
    <property type="match status" value="1"/>
</dbReference>
<dbReference type="SMART" id="SM00422">
    <property type="entry name" value="HTH_MERR"/>
    <property type="match status" value="1"/>
</dbReference>
<dbReference type="AlphaFoldDB" id="A0A8J4EDX2"/>
<accession>A0A8J4EDX2</accession>
<dbReference type="SUPFAM" id="SSF46955">
    <property type="entry name" value="Putative DNA-binding domain"/>
    <property type="match status" value="1"/>
</dbReference>
<feature type="domain" description="HTH merR-type" evidence="2">
    <location>
        <begin position="11"/>
        <end position="79"/>
    </location>
</feature>
<dbReference type="PRINTS" id="PR00040">
    <property type="entry name" value="HTHMERR"/>
</dbReference>
<dbReference type="GO" id="GO:0003677">
    <property type="term" value="F:DNA binding"/>
    <property type="evidence" value="ECO:0007669"/>
    <property type="project" value="UniProtKB-KW"/>
</dbReference>
<dbReference type="PROSITE" id="PS50937">
    <property type="entry name" value="HTH_MERR_2"/>
    <property type="match status" value="1"/>
</dbReference>
<dbReference type="InterPro" id="IPR009061">
    <property type="entry name" value="DNA-bd_dom_put_sf"/>
</dbReference>
<evidence type="ECO:0000313" key="4">
    <source>
        <dbReference type="Proteomes" id="UP000635606"/>
    </source>
</evidence>
<sequence length="134" mass="14288">MAGVTGSGGSGMRIGELSAKTGVSVRALRYYEEQDLLVPERSASGQRHYPGPAVDRVGLIQMLYAAGLSSRTILDLLPCVDAKENTPHSRALLRSERDRIDAQIDRLVEARNRLDAVIAASEGASSGCTPVDAH</sequence>
<dbReference type="CDD" id="cd01282">
    <property type="entry name" value="HTH_MerR-like_sg3"/>
    <property type="match status" value="1"/>
</dbReference>
<protein>
    <submittedName>
        <fullName evidence="3">MerR family transcriptional regulator</fullName>
    </submittedName>
</protein>
<evidence type="ECO:0000259" key="2">
    <source>
        <dbReference type="PROSITE" id="PS50937"/>
    </source>
</evidence>
<name>A0A8J4EDX2_9ACTN</name>
<evidence type="ECO:0000313" key="3">
    <source>
        <dbReference type="EMBL" id="GIJ71126.1"/>
    </source>
</evidence>
<evidence type="ECO:0000256" key="1">
    <source>
        <dbReference type="ARBA" id="ARBA00023125"/>
    </source>
</evidence>
<dbReference type="InterPro" id="IPR047057">
    <property type="entry name" value="MerR_fam"/>
</dbReference>
<dbReference type="Proteomes" id="UP000635606">
    <property type="component" value="Unassembled WGS sequence"/>
</dbReference>
<gene>
    <name evidence="3" type="ORF">Voc01_060430</name>
</gene>
<dbReference type="InterPro" id="IPR000551">
    <property type="entry name" value="MerR-type_HTH_dom"/>
</dbReference>
<dbReference type="PROSITE" id="PS00552">
    <property type="entry name" value="HTH_MERR_1"/>
    <property type="match status" value="1"/>
</dbReference>
<comment type="caution">
    <text evidence="3">The sequence shown here is derived from an EMBL/GenBank/DDBJ whole genome shotgun (WGS) entry which is preliminary data.</text>
</comment>
<dbReference type="EMBL" id="BOPH01000085">
    <property type="protein sequence ID" value="GIJ71126.1"/>
    <property type="molecule type" value="Genomic_DNA"/>
</dbReference>